<reference evidence="3" key="2">
    <citation type="submission" date="2017-02" db="UniProtKB">
        <authorList>
            <consortium name="WormBaseParasite"/>
        </authorList>
    </citation>
    <scope>IDENTIFICATION</scope>
</reference>
<evidence type="ECO:0000313" key="2">
    <source>
        <dbReference type="Proteomes" id="UP000035642"/>
    </source>
</evidence>
<feature type="signal peptide" evidence="1">
    <location>
        <begin position="1"/>
        <end position="30"/>
    </location>
</feature>
<dbReference type="WBParaSite" id="ACAC_0000048801-mRNA-1">
    <property type="protein sequence ID" value="ACAC_0000048801-mRNA-1"/>
    <property type="gene ID" value="ACAC_0000048801"/>
</dbReference>
<evidence type="ECO:0000313" key="3">
    <source>
        <dbReference type="WBParaSite" id="ACAC_0000048801-mRNA-1"/>
    </source>
</evidence>
<evidence type="ECO:0000256" key="1">
    <source>
        <dbReference type="SAM" id="SignalP"/>
    </source>
</evidence>
<feature type="chain" id="PRO_5005326304" evidence="1">
    <location>
        <begin position="31"/>
        <end position="79"/>
    </location>
</feature>
<proteinExistence type="predicted"/>
<keyword evidence="2" id="KW-1185">Reference proteome</keyword>
<organism evidence="2 3">
    <name type="scientific">Angiostrongylus cantonensis</name>
    <name type="common">Rat lungworm</name>
    <dbReference type="NCBI Taxonomy" id="6313"/>
    <lineage>
        <taxon>Eukaryota</taxon>
        <taxon>Metazoa</taxon>
        <taxon>Ecdysozoa</taxon>
        <taxon>Nematoda</taxon>
        <taxon>Chromadorea</taxon>
        <taxon>Rhabditida</taxon>
        <taxon>Rhabditina</taxon>
        <taxon>Rhabditomorpha</taxon>
        <taxon>Strongyloidea</taxon>
        <taxon>Metastrongylidae</taxon>
        <taxon>Angiostrongylus</taxon>
    </lineage>
</organism>
<reference evidence="2" key="1">
    <citation type="submission" date="2012-09" db="EMBL/GenBank/DDBJ databases">
        <authorList>
            <person name="Martin A.A."/>
        </authorList>
    </citation>
    <scope>NUCLEOTIDE SEQUENCE</scope>
</reference>
<dbReference type="AlphaFoldDB" id="A0A0K0CTP6"/>
<name>A0A0K0CTP6_ANGCA</name>
<sequence length="79" mass="8386">MTLCSLRRSCVWLARLTWSALLLQSGTVRPRPPVAAPSFTDGHPTAAPAAMTAADSAAALLQSHHHHANGTQLTEYASH</sequence>
<accession>A0A0K0CTP6</accession>
<keyword evidence="1" id="KW-0732">Signal</keyword>
<protein>
    <submittedName>
        <fullName evidence="3">Secreted protein</fullName>
    </submittedName>
</protein>
<dbReference type="Proteomes" id="UP000035642">
    <property type="component" value="Unassembled WGS sequence"/>
</dbReference>